<dbReference type="SUPFAM" id="SSF46785">
    <property type="entry name" value="Winged helix' DNA-binding domain"/>
    <property type="match status" value="2"/>
</dbReference>
<dbReference type="SMART" id="SM00490">
    <property type="entry name" value="HELICc"/>
    <property type="match status" value="1"/>
</dbReference>
<dbReference type="SUPFAM" id="SSF81296">
    <property type="entry name" value="E set domains"/>
    <property type="match status" value="2"/>
</dbReference>
<evidence type="ECO:0000259" key="7">
    <source>
        <dbReference type="PROSITE" id="PS51192"/>
    </source>
</evidence>
<keyword evidence="6" id="KW-0175">Coiled coil</keyword>
<dbReference type="SMART" id="SM00487">
    <property type="entry name" value="DEXDc"/>
    <property type="match status" value="2"/>
</dbReference>
<dbReference type="PANTHER" id="PTHR47961">
    <property type="entry name" value="DNA POLYMERASE THETA, PUTATIVE (AFU_ORTHOLOGUE AFUA_1G05260)-RELATED"/>
    <property type="match status" value="1"/>
</dbReference>
<dbReference type="FunFam" id="3.40.50.300:FF:000062">
    <property type="entry name" value="U5 small nuclear ribonucleoprotein helicase"/>
    <property type="match status" value="1"/>
</dbReference>
<dbReference type="EMBL" id="FO082872">
    <property type="protein sequence ID" value="CCF73475.1"/>
    <property type="molecule type" value="Genomic_DNA"/>
</dbReference>
<dbReference type="GO" id="GO:0003676">
    <property type="term" value="F:nucleic acid binding"/>
    <property type="evidence" value="ECO:0007669"/>
    <property type="project" value="InterPro"/>
</dbReference>
<dbReference type="KEGG" id="bmic:BMR1_02g01570"/>
<dbReference type="OMA" id="MNPKEFN"/>
<dbReference type="InterPro" id="IPR011545">
    <property type="entry name" value="DEAD/DEAH_box_helicase_dom"/>
</dbReference>
<dbReference type="EC" id="3.6.4.13" evidence="9"/>
<reference evidence="9 10" key="1">
    <citation type="journal article" date="2012" name="Nucleic Acids Res.">
        <title>Sequencing of the smallest Apicomplexan genome from the human pathogen Babesia microti.</title>
        <authorList>
            <person name="Cornillot E."/>
            <person name="Hadj-Kaddour K."/>
            <person name="Dassouli A."/>
            <person name="Noel B."/>
            <person name="Ranwez V."/>
            <person name="Vacherie B."/>
            <person name="Augagneur Y."/>
            <person name="Bres V."/>
            <person name="Duclos A."/>
            <person name="Randazzo S."/>
            <person name="Carcy B."/>
            <person name="Debierre-Grockiego F."/>
            <person name="Delbecq S."/>
            <person name="Moubri-Menage K."/>
            <person name="Shams-Eldin H."/>
            <person name="Usmani-Brown S."/>
            <person name="Bringaud F."/>
            <person name="Wincker P."/>
            <person name="Vivares C.P."/>
            <person name="Schwarz R.T."/>
            <person name="Schetters T.P."/>
            <person name="Krause P.J."/>
            <person name="Gorenflot A."/>
            <person name="Berry V."/>
            <person name="Barbe V."/>
            <person name="Ben Mamoun C."/>
        </authorList>
    </citation>
    <scope>NUCLEOTIDE SEQUENCE [LARGE SCALE GENOMIC DNA]</scope>
    <source>
        <strain evidence="9 10">RI</strain>
    </source>
</reference>
<dbReference type="Gene3D" id="3.40.50.300">
    <property type="entry name" value="P-loop containing nucleotide triphosphate hydrolases"/>
    <property type="match status" value="4"/>
</dbReference>
<dbReference type="FunFam" id="1.10.3380.10:FF:000001">
    <property type="entry name" value="U5 small nuclear ribonucleoprotein helicase"/>
    <property type="match status" value="1"/>
</dbReference>
<dbReference type="OrthoDB" id="5575at2759"/>
<evidence type="ECO:0000256" key="4">
    <source>
        <dbReference type="ARBA" id="ARBA00022806"/>
    </source>
</evidence>
<keyword evidence="3 9" id="KW-0378">Hydrolase</keyword>
<feature type="domain" description="Helicase ATP-binding" evidence="7">
    <location>
        <begin position="484"/>
        <end position="670"/>
    </location>
</feature>
<dbReference type="InterPro" id="IPR036390">
    <property type="entry name" value="WH_DNA-bd_sf"/>
</dbReference>
<dbReference type="Gene3D" id="2.60.40.150">
    <property type="entry name" value="C2 domain"/>
    <property type="match status" value="2"/>
</dbReference>
<dbReference type="InterPro" id="IPR004179">
    <property type="entry name" value="Sec63-dom"/>
</dbReference>
<dbReference type="Pfam" id="PF18149">
    <property type="entry name" value="Helicase_PWI"/>
    <property type="match status" value="1"/>
</dbReference>
<accession>I7IQ42</accession>
<evidence type="ECO:0000256" key="3">
    <source>
        <dbReference type="ARBA" id="ARBA00022801"/>
    </source>
</evidence>
<dbReference type="SMART" id="SM00973">
    <property type="entry name" value="Sec63"/>
    <property type="match status" value="2"/>
</dbReference>
<protein>
    <submittedName>
        <fullName evidence="9">BMN1-5B</fullName>
        <ecNumber evidence="9">3.6.4.13</ecNumber>
    </submittedName>
</protein>
<evidence type="ECO:0000259" key="8">
    <source>
        <dbReference type="PROSITE" id="PS51194"/>
    </source>
</evidence>
<dbReference type="Pfam" id="PF00270">
    <property type="entry name" value="DEAD"/>
    <property type="match status" value="2"/>
</dbReference>
<reference evidence="9 10" key="3">
    <citation type="journal article" date="2016" name="Sci. Rep.">
        <title>Genome-wide diversity and gene expression profiling of Babesia microti isolates identify polymorphic genes that mediate host-pathogen interactions.</title>
        <authorList>
            <person name="Silva J.C."/>
            <person name="Cornillot E."/>
            <person name="McCracken C."/>
            <person name="Usmani-Brown S."/>
            <person name="Dwivedi A."/>
            <person name="Ifeonu O.O."/>
            <person name="Crabtree J."/>
            <person name="Gotia H.T."/>
            <person name="Virji A.Z."/>
            <person name="Reynes C."/>
            <person name="Colinge J."/>
            <person name="Kumar V."/>
            <person name="Lawres L."/>
            <person name="Pazzi J.E."/>
            <person name="Pablo J.V."/>
            <person name="Hung C."/>
            <person name="Brancato J."/>
            <person name="Kumari P."/>
            <person name="Orvis J."/>
            <person name="Tretina K."/>
            <person name="Chibucos M."/>
            <person name="Ott S."/>
            <person name="Sadzewicz L."/>
            <person name="Sengamalay N."/>
            <person name="Shetty A.C."/>
            <person name="Su Q."/>
            <person name="Tallon L."/>
            <person name="Fraser C.M."/>
            <person name="Frutos R."/>
            <person name="Molina D.M."/>
            <person name="Krause P.J."/>
            <person name="Ben Mamoun C."/>
        </authorList>
    </citation>
    <scope>NUCLEOTIDE SEQUENCE [LARGE SCALE GENOMIC DNA]</scope>
    <source>
        <strain evidence="9 10">RI</strain>
    </source>
</reference>
<dbReference type="InterPro" id="IPR014001">
    <property type="entry name" value="Helicase_ATP-bd"/>
</dbReference>
<dbReference type="Pfam" id="PF02889">
    <property type="entry name" value="Sec63"/>
    <property type="match status" value="2"/>
</dbReference>
<dbReference type="VEuPathDB" id="PiroplasmaDB:BMR1_02g01570"/>
<proteinExistence type="predicted"/>
<keyword evidence="5" id="KW-0067">ATP-binding</keyword>
<keyword evidence="1" id="KW-0677">Repeat</keyword>
<dbReference type="InterPro" id="IPR041094">
    <property type="entry name" value="Brr2_helicase_PWI"/>
</dbReference>
<dbReference type="PANTHER" id="PTHR47961:SF4">
    <property type="entry name" value="ACTIVATING SIGNAL COINTEGRATOR 1 COMPLEX SUBUNIT 3"/>
    <property type="match status" value="1"/>
</dbReference>
<keyword evidence="4" id="KW-0347">Helicase</keyword>
<evidence type="ECO:0000313" key="10">
    <source>
        <dbReference type="Proteomes" id="UP000002899"/>
    </source>
</evidence>
<dbReference type="GO" id="GO:0003724">
    <property type="term" value="F:RNA helicase activity"/>
    <property type="evidence" value="ECO:0007669"/>
    <property type="project" value="UniProtKB-EC"/>
</dbReference>
<dbReference type="GO" id="GO:0016787">
    <property type="term" value="F:hydrolase activity"/>
    <property type="evidence" value="ECO:0007669"/>
    <property type="project" value="UniProtKB-KW"/>
</dbReference>
<keyword evidence="10" id="KW-1185">Reference proteome</keyword>
<evidence type="ECO:0000256" key="5">
    <source>
        <dbReference type="ARBA" id="ARBA00022840"/>
    </source>
</evidence>
<dbReference type="GO" id="GO:0005634">
    <property type="term" value="C:nucleus"/>
    <property type="evidence" value="ECO:0007669"/>
    <property type="project" value="TreeGrafter"/>
</dbReference>
<dbReference type="InterPro" id="IPR057842">
    <property type="entry name" value="WH_MER3"/>
</dbReference>
<evidence type="ECO:0000256" key="1">
    <source>
        <dbReference type="ARBA" id="ARBA00022737"/>
    </source>
</evidence>
<evidence type="ECO:0000313" key="9">
    <source>
        <dbReference type="EMBL" id="CCF73475.1"/>
    </source>
</evidence>
<evidence type="ECO:0000256" key="6">
    <source>
        <dbReference type="SAM" id="Coils"/>
    </source>
</evidence>
<feature type="coiled-coil region" evidence="6">
    <location>
        <begin position="338"/>
        <end position="365"/>
    </location>
</feature>
<dbReference type="Gene3D" id="1.10.10.10">
    <property type="entry name" value="Winged helix-like DNA-binding domain superfamily/Winged helix DNA-binding domain"/>
    <property type="match status" value="2"/>
</dbReference>
<dbReference type="RefSeq" id="XP_012648084.1">
    <property type="nucleotide sequence ID" value="XM_012792630.1"/>
</dbReference>
<dbReference type="InterPro" id="IPR001650">
    <property type="entry name" value="Helicase_C-like"/>
</dbReference>
<feature type="domain" description="Helicase ATP-binding" evidence="7">
    <location>
        <begin position="1340"/>
        <end position="1515"/>
    </location>
</feature>
<dbReference type="FunFam" id="1.10.10.10:FF:000012">
    <property type="entry name" value="U5 small nuclear ribonucleoprotein helicase"/>
    <property type="match status" value="1"/>
</dbReference>
<dbReference type="Gene3D" id="1.10.150.20">
    <property type="entry name" value="5' to 3' exonuclease, C-terminal subdomain"/>
    <property type="match status" value="2"/>
</dbReference>
<dbReference type="FunFam" id="1.10.150.20:FF:000004">
    <property type="entry name" value="U5 small nuclear ribonucleoprotein helicase"/>
    <property type="match status" value="1"/>
</dbReference>
<dbReference type="FunFam" id="3.40.50.300:FF:003287">
    <property type="entry name" value="U5 small nuclear ribonucleoprotein 200 kDa helicase"/>
    <property type="match status" value="1"/>
</dbReference>
<dbReference type="Pfam" id="PF23445">
    <property type="entry name" value="WHD_SNRNP200"/>
    <property type="match status" value="2"/>
</dbReference>
<dbReference type="Pfam" id="PF00271">
    <property type="entry name" value="Helicase_C"/>
    <property type="match status" value="1"/>
</dbReference>
<reference evidence="9 10" key="2">
    <citation type="journal article" date="2013" name="PLoS ONE">
        <title>Whole genome mapping and re-organization of the nuclear and mitochondrial genomes of Babesia microti isolates.</title>
        <authorList>
            <person name="Cornillot E."/>
            <person name="Dassouli A."/>
            <person name="Garg A."/>
            <person name="Pachikara N."/>
            <person name="Randazzo S."/>
            <person name="Depoix D."/>
            <person name="Carcy B."/>
            <person name="Delbecq S."/>
            <person name="Frutos R."/>
            <person name="Silva J.C."/>
            <person name="Sutton R."/>
            <person name="Krause P.J."/>
            <person name="Mamoun C.B."/>
        </authorList>
    </citation>
    <scope>NUCLEOTIDE SEQUENCE [LARGE SCALE GENOMIC DNA]</scope>
    <source>
        <strain evidence="9 10">RI</strain>
    </source>
</reference>
<dbReference type="InterPro" id="IPR036388">
    <property type="entry name" value="WH-like_DNA-bd_sf"/>
</dbReference>
<dbReference type="GeneID" id="24424101"/>
<gene>
    <name evidence="9" type="ORF">BMR1_02g01570</name>
</gene>
<dbReference type="GO" id="GO:0006397">
    <property type="term" value="P:mRNA processing"/>
    <property type="evidence" value="ECO:0007669"/>
    <property type="project" value="UniProtKB-ARBA"/>
</dbReference>
<dbReference type="PIRSF" id="PIRSF039073">
    <property type="entry name" value="BRR2"/>
    <property type="match status" value="1"/>
</dbReference>
<dbReference type="PROSITE" id="PS51194">
    <property type="entry name" value="HELICASE_CTER"/>
    <property type="match status" value="1"/>
</dbReference>
<dbReference type="InterPro" id="IPR014756">
    <property type="entry name" value="Ig_E-set"/>
</dbReference>
<keyword evidence="2" id="KW-0547">Nucleotide-binding</keyword>
<dbReference type="Gene3D" id="1.10.3380.10">
    <property type="entry name" value="Sec63 N-terminal domain-like domain"/>
    <property type="match status" value="2"/>
</dbReference>
<dbReference type="Proteomes" id="UP000002899">
    <property type="component" value="Chromosome II"/>
</dbReference>
<dbReference type="InterPro" id="IPR035892">
    <property type="entry name" value="C2_domain_sf"/>
</dbReference>
<evidence type="ECO:0000256" key="2">
    <source>
        <dbReference type="ARBA" id="ARBA00022741"/>
    </source>
</evidence>
<sequence>MAEEYERHARFQYRNNSNLVLHREGPVSSNEPTGEPESLVGRIYHKMGDCVEFTRPKMPENKPNKTKRRPKLDISLGQSVLNVKCNQGYQPNSSKTKKIYEQLLTLIQQILGDQPFEMLSDAANEIISLLRGGGTIDQLRDSIGNVTDSDYASLNVMCKELSDFDSLTMSTGADTEGVSLLFDEEDDDTLDVLESEIDDEIDNEITDEYEKAKQQNCIQLNEPDEKLSIDEHKIPITSIDSHWLQRELNRLYNNPEQSVAMEKELLKALQIMDIQECENTIVTLFNYENFDFCKKLLHNRWQIYYCTRLGQAQSEVEAQDIKNEMAKVPQGQLVLEELQLSKNRRNLEEEKAKNLRVEMASLRHNDTKLYSHTDVDLDTDNITNSTGTTNRVNNVDEQNFTISLETYAFAQGSQFMSNEKVVLPEGSERVETKEYSKVTIFPALRPDNTIKSVPISALPMWAQPAFSVAKIDKLNPVQSAVFEVAFKMYEENLLICAPTGAGKTNVAILAILNAIGETLGLTDQSEAIPSLGTKPSFLIAYISPMKSLVSEQTQSFSLRLNQHGIRVEELTGDVSVSRAQLEKTHIIVTTPEKFDVVTRKTGNEPLLERLRLVIIDEIHLLHDTRGPVLEAIVARLSQRPERVRLVGLSATLPNYEDVARFLTVNLDRGLFYFGSHFRPVPLEQVYYGVKEKKAIKRFNAINEILYQEVINDVSSCQILVFVHSRKETYRTAKFIKDTALSRDNLGAFISESSSREILASEASNSKSSQLTELLPFGLAIHHAGLERSDRQLVEDLFADKHIQVLVSTATLAWGVNLPAHTVIIKGTQVFSPEKGEWSELCPLHVTQMLGRAGRPQYDTKGKGVIITEMANLQFYLSLNNHQLPIESQLVPQLPNVINAEIASRNAASLEECLKFLKSTYLYVRLCNNLTLYMKESVDKNLSADDAARIFMLSALGQLHQLGMVRYEPKSETVQPTFLGTISSHYYLRPESISVFSNHLKPDMSDADLLRLFSLSYEFRYIPVREQEAIELGMLMEKVPIPIKGMHTEATSKIIILLQAYISRLKLEGYALVSEMTYIRQNATRIMRAFFEIGIKRGWANVAEKALYYSKCIEHQMWSSSLPLRQIPYVPLDVIKKLERKDFPFERYYDLSALELGELIRNTKYGELLFRAVHSIPKLDVQVYVQPLTSTRVAIELCVISCFVWDNTSNVHGKAERFWLLVEDVDCQKVLYYDLISISRNESEKTYNFTVPISQPLAPNYYLKIISDSWINVETCTSISFNNLILVDSPSKHTELLDLVPFPVCNMKNELAQRYLEKLPGFAKLGISNGCLDGIQTQIFECLSAGTENVLLCIPPMCGKRLCIDFAILERLNSGSCENSVIALMASSDKNARQYYHLYQNLFEGLQVALLDGDLKGDCNKFFSSHMIIGTPFQYDNLFRRWKSREIFQSISLFIVDNLHMVSNPTVGPEMEVSISRLRFAITQLNLQVRIIALSYPVGNASDISNWIGASKVFNFSTDARKTPLAVSIRSVESSEREERLMSILKTLKAEKLYPLERPCCDGVVDSSKKVIIFCTDAVETRITAVEIALRRQAAVPEWEGLSLMEEIISQNEISERSLVETLKTSIGYIHGYTDESEFRLIEILFACGLIDTLVVDQSVVDDLRVFAPSVIIKDTKFLTPIFTPIQLELPCIGLSETDYSPLHLLHLLSLSDGIRSSGAEFFPLFDTEFLHHFGPSLTQYVTKWYKNPTSTKTTAKGVVFTLNSLKDYYKTALFEALPAESALETRLEEHFNSEIVLGTIENQQDALDWLTWTLYYRRLSKNPNYYGLMAVTNEHLSDHLSELVENTLTSLEKMQLVEVSDTISPLNTGLVGAYYCLRCETIELFHRSIQPNLTRRLLITIICASCEIESLPLHQNEESVINRIARKLGLPTLEHGGVFVNPHFKASTLVEAHMNRIPLPRNLARDVQFLLPIFLKLSHALVDIISSNMWLTPALVVMETCQLVVQALCAANSPLMQLPHFDIEICQSLCEEYKVNDVLDFISMDEHLRDKVLERFTEAEKADIANACNSYPILQVEFALDTEKAEPGQSITLTVQINRDNEASLVSCPYYQADKREEWWLVVGDRGENALYGIKRIAATSKKVTSTLEIDAPSQPGDHKLVLYLMSDSYVGCDQEFEFFIHVS</sequence>
<feature type="domain" description="Helicase C-terminal" evidence="8">
    <location>
        <begin position="708"/>
        <end position="897"/>
    </location>
</feature>
<dbReference type="PROSITE" id="PS51192">
    <property type="entry name" value="HELICASE_ATP_BIND_1"/>
    <property type="match status" value="2"/>
</dbReference>
<organism evidence="9 10">
    <name type="scientific">Babesia microti (strain RI)</name>
    <dbReference type="NCBI Taxonomy" id="1133968"/>
    <lineage>
        <taxon>Eukaryota</taxon>
        <taxon>Sar</taxon>
        <taxon>Alveolata</taxon>
        <taxon>Apicomplexa</taxon>
        <taxon>Aconoidasida</taxon>
        <taxon>Piroplasmida</taxon>
        <taxon>Babesiidae</taxon>
        <taxon>Babesia</taxon>
    </lineage>
</organism>
<name>I7IQ42_BABMR</name>
<dbReference type="InterPro" id="IPR050474">
    <property type="entry name" value="Hel308_SKI2-like"/>
</dbReference>
<dbReference type="SUPFAM" id="SSF52540">
    <property type="entry name" value="P-loop containing nucleoside triphosphate hydrolases"/>
    <property type="match status" value="2"/>
</dbReference>
<dbReference type="GO" id="GO:0005524">
    <property type="term" value="F:ATP binding"/>
    <property type="evidence" value="ECO:0007669"/>
    <property type="project" value="UniProtKB-KW"/>
</dbReference>
<dbReference type="SUPFAM" id="SSF158702">
    <property type="entry name" value="Sec63 N-terminal domain-like"/>
    <property type="match status" value="2"/>
</dbReference>
<dbReference type="CDD" id="cd18795">
    <property type="entry name" value="SF2_C_Ski2"/>
    <property type="match status" value="1"/>
</dbReference>
<dbReference type="InterPro" id="IPR027417">
    <property type="entry name" value="P-loop_NTPase"/>
</dbReference>